<dbReference type="OrthoDB" id="9763659at2"/>
<protein>
    <recommendedName>
        <fullName evidence="1">DNA helicase Pif1-like DEAD-box helicase domain-containing protein</fullName>
    </recommendedName>
</protein>
<dbReference type="InterPro" id="IPR051055">
    <property type="entry name" value="PIF1_helicase"/>
</dbReference>
<organism evidence="2 3">
    <name type="scientific">Campylobacter gracilis RM3268</name>
    <dbReference type="NCBI Taxonomy" id="553220"/>
    <lineage>
        <taxon>Bacteria</taxon>
        <taxon>Pseudomonadati</taxon>
        <taxon>Campylobacterota</taxon>
        <taxon>Epsilonproteobacteria</taxon>
        <taxon>Campylobacterales</taxon>
        <taxon>Campylobacteraceae</taxon>
        <taxon>Campylobacter</taxon>
    </lineage>
</organism>
<name>C8PGT6_9BACT</name>
<evidence type="ECO:0000259" key="1">
    <source>
        <dbReference type="Pfam" id="PF05970"/>
    </source>
</evidence>
<gene>
    <name evidence="2" type="ORF">CAMGR0001_1081</name>
</gene>
<dbReference type="CDD" id="cd18809">
    <property type="entry name" value="SF1_C_RecD"/>
    <property type="match status" value="1"/>
</dbReference>
<evidence type="ECO:0000313" key="2">
    <source>
        <dbReference type="EMBL" id="EEV18324.1"/>
    </source>
</evidence>
<keyword evidence="3" id="KW-1185">Reference proteome</keyword>
<dbReference type="GO" id="GO:0003678">
    <property type="term" value="F:DNA helicase activity"/>
    <property type="evidence" value="ECO:0007669"/>
    <property type="project" value="InterPro"/>
</dbReference>
<reference evidence="2 3" key="1">
    <citation type="submission" date="2009-07" db="EMBL/GenBank/DDBJ databases">
        <authorList>
            <person name="Madupu R."/>
            <person name="Sebastian Y."/>
            <person name="Durkin A.S."/>
            <person name="Torralba M."/>
            <person name="Methe B."/>
            <person name="Sutton G.G."/>
            <person name="Strausberg R.L."/>
            <person name="Nelson K.E."/>
        </authorList>
    </citation>
    <scope>NUCLEOTIDE SEQUENCE [LARGE SCALE GENOMIC DNA]</scope>
    <source>
        <strain evidence="2 3">RM3268</strain>
    </source>
</reference>
<evidence type="ECO:0000313" key="3">
    <source>
        <dbReference type="Proteomes" id="UP000005709"/>
    </source>
</evidence>
<dbReference type="InterPro" id="IPR027417">
    <property type="entry name" value="P-loop_NTPase"/>
</dbReference>
<dbReference type="eggNOG" id="COG0507">
    <property type="taxonomic scope" value="Bacteria"/>
</dbReference>
<sequence length="446" mass="49460">MINFIIKKLKDRNIFITGGAGVGKSYVIKELIEDYRARGKLVIVLGSTGISAVEIGGVTVHSFFRFGICKNHEELKSFDRKQSGKLSELRKILALADLIVIDEISMIGAELFEMIYLRISSSKFNGRLLVTGDFYQLPPVRKEGESATRASLFSDSDYAFGSYAWRQCEFFYVEMIGSKRTADAALYRLLCELRLGTPSEQTAELMRSLLIDAARAEPNATIISGRNAEVDAINNARLAKLNTPQSSFEGVYEALQSGVSEQKIQKWIASLNAPQSLTLKEGAKVLFTANKSGEFFNGEQGVVEKIEKDSGGEIESVVVKKPSGMLSRVGLQTYELSEIAASGADAEQIVLARYYQFPLKLAYAITIHKSQGMSIPQLICDIDRIFAKGQLYVALSRATSLAGLDVIYTRSEPLLRYLQRSASADEAVVKFYQENEFYKISDQKVE</sequence>
<dbReference type="Proteomes" id="UP000005709">
    <property type="component" value="Unassembled WGS sequence"/>
</dbReference>
<dbReference type="SUPFAM" id="SSF52540">
    <property type="entry name" value="P-loop containing nucleoside triphosphate hydrolases"/>
    <property type="match status" value="2"/>
</dbReference>
<proteinExistence type="predicted"/>
<dbReference type="PANTHER" id="PTHR47642">
    <property type="entry name" value="ATP-DEPENDENT DNA HELICASE"/>
    <property type="match status" value="1"/>
</dbReference>
<dbReference type="Pfam" id="PF05970">
    <property type="entry name" value="PIF1"/>
    <property type="match status" value="1"/>
</dbReference>
<dbReference type="RefSeq" id="WP_005870730.1">
    <property type="nucleotide sequence ID" value="NZ_ACYG01000019.1"/>
</dbReference>
<feature type="domain" description="DNA helicase Pif1-like DEAD-box helicase" evidence="1">
    <location>
        <begin position="7"/>
        <end position="172"/>
    </location>
</feature>
<dbReference type="Gene3D" id="3.40.50.300">
    <property type="entry name" value="P-loop containing nucleotide triphosphate hydrolases"/>
    <property type="match status" value="2"/>
</dbReference>
<dbReference type="STRING" id="824.CGRAC_1042"/>
<accession>C8PGT6</accession>
<dbReference type="GO" id="GO:0006281">
    <property type="term" value="P:DNA repair"/>
    <property type="evidence" value="ECO:0007669"/>
    <property type="project" value="InterPro"/>
</dbReference>
<dbReference type="PANTHER" id="PTHR47642:SF5">
    <property type="entry name" value="ATP-DEPENDENT DNA HELICASE"/>
    <property type="match status" value="1"/>
</dbReference>
<dbReference type="InterPro" id="IPR010285">
    <property type="entry name" value="DNA_helicase_pif1-like_DEAD"/>
</dbReference>
<comment type="caution">
    <text evidence="2">The sequence shown here is derived from an EMBL/GenBank/DDBJ whole genome shotgun (WGS) entry which is preliminary data.</text>
</comment>
<dbReference type="GO" id="GO:0000723">
    <property type="term" value="P:telomere maintenance"/>
    <property type="evidence" value="ECO:0007669"/>
    <property type="project" value="InterPro"/>
</dbReference>
<dbReference type="AlphaFoldDB" id="C8PGT6"/>
<dbReference type="EMBL" id="ACYG01000019">
    <property type="protein sequence ID" value="EEV18324.1"/>
    <property type="molecule type" value="Genomic_DNA"/>
</dbReference>